<dbReference type="Pfam" id="PF03960">
    <property type="entry name" value="ArsC"/>
    <property type="match status" value="1"/>
</dbReference>
<dbReference type="AlphaFoldDB" id="A0A1H3F9W0"/>
<dbReference type="OrthoDB" id="5432555at2"/>
<accession>A0A1H3F9W0</accession>
<dbReference type="Gene3D" id="3.40.30.10">
    <property type="entry name" value="Glutaredoxin"/>
    <property type="match status" value="1"/>
</dbReference>
<dbReference type="InterPro" id="IPR006660">
    <property type="entry name" value="Arsenate_reductase-like"/>
</dbReference>
<dbReference type="RefSeq" id="WP_090231396.1">
    <property type="nucleotide sequence ID" value="NZ_FNNU01000007.1"/>
</dbReference>
<organism evidence="3 4">
    <name type="scientific">Pseudomonas kuykendallii</name>
    <dbReference type="NCBI Taxonomy" id="1007099"/>
    <lineage>
        <taxon>Bacteria</taxon>
        <taxon>Pseudomonadati</taxon>
        <taxon>Pseudomonadota</taxon>
        <taxon>Gammaproteobacteria</taxon>
        <taxon>Pseudomonadales</taxon>
        <taxon>Pseudomonadaceae</taxon>
        <taxon>Pseudomonas</taxon>
    </lineage>
</organism>
<keyword evidence="4" id="KW-1185">Reference proteome</keyword>
<dbReference type="InterPro" id="IPR006503">
    <property type="entry name" value="Nase-assoc"/>
</dbReference>
<evidence type="ECO:0000256" key="1">
    <source>
        <dbReference type="ARBA" id="ARBA00007198"/>
    </source>
</evidence>
<proteinExistence type="inferred from homology"/>
<dbReference type="InterPro" id="IPR036249">
    <property type="entry name" value="Thioredoxin-like_sf"/>
</dbReference>
<gene>
    <name evidence="3" type="ORF">SAMN05216287_3987</name>
</gene>
<dbReference type="PANTHER" id="PTHR30041">
    <property type="entry name" value="ARSENATE REDUCTASE"/>
    <property type="match status" value="1"/>
</dbReference>
<dbReference type="STRING" id="1007099.SAMN05216287_3987"/>
<comment type="similarity">
    <text evidence="1 2">Belongs to the ArsC family.</text>
</comment>
<evidence type="ECO:0000313" key="4">
    <source>
        <dbReference type="Proteomes" id="UP000243778"/>
    </source>
</evidence>
<reference evidence="4" key="1">
    <citation type="submission" date="2016-10" db="EMBL/GenBank/DDBJ databases">
        <authorList>
            <person name="Varghese N."/>
            <person name="Submissions S."/>
        </authorList>
    </citation>
    <scope>NUCLEOTIDE SEQUENCE [LARGE SCALE GENOMIC DNA]</scope>
    <source>
        <strain evidence="4">NRRL B-59562</strain>
    </source>
</reference>
<dbReference type="EMBL" id="FNNU01000007">
    <property type="protein sequence ID" value="SDX87752.1"/>
    <property type="molecule type" value="Genomic_DNA"/>
</dbReference>
<dbReference type="PANTHER" id="PTHR30041:SF8">
    <property type="entry name" value="PROTEIN YFFB"/>
    <property type="match status" value="1"/>
</dbReference>
<sequence length="134" mass="14662">MTTLHFYGKPGCKGNQRQLEQLAALHVPVEVHDLRAEAWTAERLLQFLEPLPVAEWFNPTAPRVASGEIRPQELGAEEALELLLSEPLLTRRPLLQRGERFLVGFEAAQVDSLLELPAGSIGSGLEGCACGKHG</sequence>
<dbReference type="Proteomes" id="UP000243778">
    <property type="component" value="Unassembled WGS sequence"/>
</dbReference>
<evidence type="ECO:0000256" key="2">
    <source>
        <dbReference type="PROSITE-ProRule" id="PRU01282"/>
    </source>
</evidence>
<evidence type="ECO:0000313" key="3">
    <source>
        <dbReference type="EMBL" id="SDX87752.1"/>
    </source>
</evidence>
<dbReference type="SUPFAM" id="SSF52833">
    <property type="entry name" value="Thioredoxin-like"/>
    <property type="match status" value="1"/>
</dbReference>
<dbReference type="NCBIfam" id="TIGR01616">
    <property type="entry name" value="nitro_assoc"/>
    <property type="match status" value="1"/>
</dbReference>
<name>A0A1H3F9W0_9PSED</name>
<dbReference type="PROSITE" id="PS51353">
    <property type="entry name" value="ARSC"/>
    <property type="match status" value="1"/>
</dbReference>
<protein>
    <submittedName>
        <fullName evidence="3">Nitrogenase-associated protein</fullName>
    </submittedName>
</protein>